<dbReference type="Pfam" id="PF11644">
    <property type="entry name" value="DUF3256"/>
    <property type="match status" value="1"/>
</dbReference>
<dbReference type="EMBL" id="FNVS01000019">
    <property type="protein sequence ID" value="SEG19773.1"/>
    <property type="molecule type" value="Genomic_DNA"/>
</dbReference>
<dbReference type="RefSeq" id="WP_103984169.1">
    <property type="nucleotide sequence ID" value="NZ_FNVS01000019.1"/>
</dbReference>
<reference evidence="1 2" key="1">
    <citation type="submission" date="2016-10" db="EMBL/GenBank/DDBJ databases">
        <authorList>
            <person name="Varghese N."/>
            <person name="Submissions S."/>
        </authorList>
    </citation>
    <scope>NUCLEOTIDE SEQUENCE [LARGE SCALE GENOMIC DNA]</scope>
    <source>
        <strain evidence="1 2">DSM 29073</strain>
    </source>
</reference>
<gene>
    <name evidence="1" type="ORF">SAMN05444001_11959</name>
</gene>
<dbReference type="InterPro" id="IPR021670">
    <property type="entry name" value="DUF3256"/>
</dbReference>
<comment type="caution">
    <text evidence="1">The sequence shown here is derived from an EMBL/GenBank/DDBJ whole genome shotgun (WGS) entry which is preliminary data.</text>
</comment>
<evidence type="ECO:0000313" key="1">
    <source>
        <dbReference type="EMBL" id="SEG19773.1"/>
    </source>
</evidence>
<dbReference type="AlphaFoldDB" id="A0A8G2F3R9"/>
<evidence type="ECO:0000313" key="2">
    <source>
        <dbReference type="Proteomes" id="UP000236725"/>
    </source>
</evidence>
<protein>
    <recommendedName>
        <fullName evidence="3">DUF3256 family protein</fullName>
    </recommendedName>
</protein>
<organism evidence="1 2">
    <name type="scientific">Parabacteroides chinchillae</name>
    <dbReference type="NCBI Taxonomy" id="871327"/>
    <lineage>
        <taxon>Bacteria</taxon>
        <taxon>Pseudomonadati</taxon>
        <taxon>Bacteroidota</taxon>
        <taxon>Bacteroidia</taxon>
        <taxon>Bacteroidales</taxon>
        <taxon>Tannerellaceae</taxon>
        <taxon>Parabacteroides</taxon>
    </lineage>
</organism>
<dbReference type="SUPFAM" id="SSF160925">
    <property type="entry name" value="PG1388-like"/>
    <property type="match status" value="1"/>
</dbReference>
<dbReference type="Proteomes" id="UP000236725">
    <property type="component" value="Unassembled WGS sequence"/>
</dbReference>
<sequence>MRHLFISILFCVLVVGVKAQNIDALFVSMPDQNIPQLDDAWRKDLVELYNSGKEAKLKNTMNGYSTLLKLTDNYLLLQVTERSTVEMKLLPLVNMTNIICMVTTVNGPVADSKVEFFTTDWKPLDTADLLTPVSPDWFIRDNADKNSDAFRTAISLLDMHLIKYALAPDDLTLTATYTTPLYLNKDDRERVLPFLKESPKVYAWDKSHFK</sequence>
<keyword evidence="2" id="KW-1185">Reference proteome</keyword>
<evidence type="ECO:0008006" key="3">
    <source>
        <dbReference type="Google" id="ProtNLM"/>
    </source>
</evidence>
<accession>A0A8G2F3R9</accession>
<proteinExistence type="predicted"/>
<name>A0A8G2F3R9_9BACT</name>